<dbReference type="OrthoDB" id="3556832at2759"/>
<reference evidence="2 3" key="2">
    <citation type="journal article" date="2012" name="PLoS Pathog.">
        <title>Diverse lifestyles and strategies of plant pathogenesis encoded in the genomes of eighteen Dothideomycetes fungi.</title>
        <authorList>
            <person name="Ohm R.A."/>
            <person name="Feau N."/>
            <person name="Henrissat B."/>
            <person name="Schoch C.L."/>
            <person name="Horwitz B.A."/>
            <person name="Barry K.W."/>
            <person name="Condon B.J."/>
            <person name="Copeland A.C."/>
            <person name="Dhillon B."/>
            <person name="Glaser F."/>
            <person name="Hesse C.N."/>
            <person name="Kosti I."/>
            <person name="LaButti K."/>
            <person name="Lindquist E.A."/>
            <person name="Lucas S."/>
            <person name="Salamov A.A."/>
            <person name="Bradshaw R.E."/>
            <person name="Ciuffetti L."/>
            <person name="Hamelin R.C."/>
            <person name="Kema G.H.J."/>
            <person name="Lawrence C."/>
            <person name="Scott J.A."/>
            <person name="Spatafora J.W."/>
            <person name="Turgeon B.G."/>
            <person name="de Wit P.J.G.M."/>
            <person name="Zhong S."/>
            <person name="Goodwin S.B."/>
            <person name="Grigoriev I.V."/>
        </authorList>
    </citation>
    <scope>NUCLEOTIDE SEQUENCE [LARGE SCALE GENOMIC DNA]</scope>
    <source>
        <strain evidence="3">NZE10 / CBS 128990</strain>
    </source>
</reference>
<dbReference type="Proteomes" id="UP000016933">
    <property type="component" value="Unassembled WGS sequence"/>
</dbReference>
<dbReference type="eggNOG" id="ENOG502QZN7">
    <property type="taxonomic scope" value="Eukaryota"/>
</dbReference>
<dbReference type="HOGENOM" id="CLU_062681_0_0_1"/>
<dbReference type="EMBL" id="KB446537">
    <property type="protein sequence ID" value="EME46069.1"/>
    <property type="molecule type" value="Genomic_DNA"/>
</dbReference>
<dbReference type="InterPro" id="IPR031349">
    <property type="entry name" value="Tfb6"/>
</dbReference>
<proteinExistence type="predicted"/>
<dbReference type="AlphaFoldDB" id="N1PUI2"/>
<dbReference type="OMA" id="TTDMVRC"/>
<sequence>MATSPLASGGFLLSPPASSTISSTTSGKPTLPRPRESPLRPGGSKESAFIRYADQQMLHIQRRFAKRTSPSTKHLSNIGRDKADTWGDIKGYGTMKDACKDIEELVDLVWISGSPHLQISYLISIALFLETLVQGMPPSPGGLFKLLNKMDHAFASLLQGRDVDTGERLPGFINGRAVSGTEQVRIRSIVERTRRNVVEAFKKGEFEEERVEEIDDDDRMDTDTDGELVLEGNDLDEPEEDDDTFDMSIGRVYDRTMVELGDSLEEPSLGIITEGR</sequence>
<evidence type="ECO:0000313" key="2">
    <source>
        <dbReference type="EMBL" id="EME46069.1"/>
    </source>
</evidence>
<name>N1PUI2_DOTSN</name>
<protein>
    <submittedName>
        <fullName evidence="2">Uncharacterized protein</fullName>
    </submittedName>
</protein>
<accession>N1PUI2</accession>
<evidence type="ECO:0000313" key="3">
    <source>
        <dbReference type="Proteomes" id="UP000016933"/>
    </source>
</evidence>
<feature type="compositionally biased region" description="Low complexity" evidence="1">
    <location>
        <begin position="14"/>
        <end position="30"/>
    </location>
</feature>
<feature type="region of interest" description="Disordered" evidence="1">
    <location>
        <begin position="1"/>
        <end position="45"/>
    </location>
</feature>
<gene>
    <name evidence="2" type="ORF">DOTSEDRAFT_127043</name>
</gene>
<dbReference type="STRING" id="675120.N1PUI2"/>
<dbReference type="PANTHER" id="PTHR37781">
    <property type="entry name" value="TFIIH COMPLEX SUBUNIT"/>
    <property type="match status" value="1"/>
</dbReference>
<dbReference type="GO" id="GO:0005675">
    <property type="term" value="C:transcription factor TFIIH holo complex"/>
    <property type="evidence" value="ECO:0007669"/>
    <property type="project" value="TreeGrafter"/>
</dbReference>
<dbReference type="Pfam" id="PF17110">
    <property type="entry name" value="TFB6"/>
    <property type="match status" value="1"/>
</dbReference>
<keyword evidence="3" id="KW-1185">Reference proteome</keyword>
<reference evidence="3" key="1">
    <citation type="journal article" date="2012" name="PLoS Genet.">
        <title>The genomes of the fungal plant pathogens Cladosporium fulvum and Dothistroma septosporum reveal adaptation to different hosts and lifestyles but also signatures of common ancestry.</title>
        <authorList>
            <person name="de Wit P.J.G.M."/>
            <person name="van der Burgt A."/>
            <person name="Oekmen B."/>
            <person name="Stergiopoulos I."/>
            <person name="Abd-Elsalam K.A."/>
            <person name="Aerts A.L."/>
            <person name="Bahkali A.H."/>
            <person name="Beenen H.G."/>
            <person name="Chettri P."/>
            <person name="Cox M.P."/>
            <person name="Datema E."/>
            <person name="de Vries R.P."/>
            <person name="Dhillon B."/>
            <person name="Ganley A.R."/>
            <person name="Griffiths S.A."/>
            <person name="Guo Y."/>
            <person name="Hamelin R.C."/>
            <person name="Henrissat B."/>
            <person name="Kabir M.S."/>
            <person name="Jashni M.K."/>
            <person name="Kema G."/>
            <person name="Klaubauf S."/>
            <person name="Lapidus A."/>
            <person name="Levasseur A."/>
            <person name="Lindquist E."/>
            <person name="Mehrabi R."/>
            <person name="Ohm R.A."/>
            <person name="Owen T.J."/>
            <person name="Salamov A."/>
            <person name="Schwelm A."/>
            <person name="Schijlen E."/>
            <person name="Sun H."/>
            <person name="van den Burg H.A."/>
            <person name="van Ham R.C.H.J."/>
            <person name="Zhang S."/>
            <person name="Goodwin S.B."/>
            <person name="Grigoriev I.V."/>
            <person name="Collemare J."/>
            <person name="Bradshaw R.E."/>
        </authorList>
    </citation>
    <scope>NUCLEOTIDE SEQUENCE [LARGE SCALE GENOMIC DNA]</scope>
    <source>
        <strain evidence="3">NZE10 / CBS 128990</strain>
    </source>
</reference>
<evidence type="ECO:0000256" key="1">
    <source>
        <dbReference type="SAM" id="MobiDB-lite"/>
    </source>
</evidence>
<organism evidence="2 3">
    <name type="scientific">Dothistroma septosporum (strain NZE10 / CBS 128990)</name>
    <name type="common">Red band needle blight fungus</name>
    <name type="synonym">Mycosphaerella pini</name>
    <dbReference type="NCBI Taxonomy" id="675120"/>
    <lineage>
        <taxon>Eukaryota</taxon>
        <taxon>Fungi</taxon>
        <taxon>Dikarya</taxon>
        <taxon>Ascomycota</taxon>
        <taxon>Pezizomycotina</taxon>
        <taxon>Dothideomycetes</taxon>
        <taxon>Dothideomycetidae</taxon>
        <taxon>Mycosphaerellales</taxon>
        <taxon>Mycosphaerellaceae</taxon>
        <taxon>Dothistroma</taxon>
    </lineage>
</organism>
<dbReference type="PANTHER" id="PTHR37781:SF1">
    <property type="entry name" value="ADR380WP"/>
    <property type="match status" value="1"/>
</dbReference>
<feature type="region of interest" description="Disordered" evidence="1">
    <location>
        <begin position="214"/>
        <end position="245"/>
    </location>
</feature>